<proteinExistence type="predicted"/>
<protein>
    <submittedName>
        <fullName evidence="3">Uncharacterized protein</fullName>
    </submittedName>
</protein>
<keyword evidence="2" id="KW-0472">Membrane</keyword>
<dbReference type="EMBL" id="JH818298">
    <property type="protein sequence ID" value="EKC36060.1"/>
    <property type="molecule type" value="Genomic_DNA"/>
</dbReference>
<evidence type="ECO:0000313" key="3">
    <source>
        <dbReference type="EMBL" id="EKC36060.1"/>
    </source>
</evidence>
<dbReference type="InParanoid" id="K1R4I5"/>
<feature type="region of interest" description="Disordered" evidence="1">
    <location>
        <begin position="104"/>
        <end position="133"/>
    </location>
</feature>
<keyword evidence="2" id="KW-0812">Transmembrane</keyword>
<evidence type="ECO:0000256" key="1">
    <source>
        <dbReference type="SAM" id="MobiDB-lite"/>
    </source>
</evidence>
<evidence type="ECO:0000256" key="2">
    <source>
        <dbReference type="SAM" id="Phobius"/>
    </source>
</evidence>
<gene>
    <name evidence="3" type="ORF">CGI_10022456</name>
</gene>
<organism evidence="3">
    <name type="scientific">Magallana gigas</name>
    <name type="common">Pacific oyster</name>
    <name type="synonym">Crassostrea gigas</name>
    <dbReference type="NCBI Taxonomy" id="29159"/>
    <lineage>
        <taxon>Eukaryota</taxon>
        <taxon>Metazoa</taxon>
        <taxon>Spiralia</taxon>
        <taxon>Lophotrochozoa</taxon>
        <taxon>Mollusca</taxon>
        <taxon>Bivalvia</taxon>
        <taxon>Autobranchia</taxon>
        <taxon>Pteriomorphia</taxon>
        <taxon>Ostreida</taxon>
        <taxon>Ostreoidea</taxon>
        <taxon>Ostreidae</taxon>
        <taxon>Magallana</taxon>
    </lineage>
</organism>
<accession>K1R4I5</accession>
<name>K1R4I5_MAGGI</name>
<reference evidence="3" key="1">
    <citation type="journal article" date="2012" name="Nature">
        <title>The oyster genome reveals stress adaptation and complexity of shell formation.</title>
        <authorList>
            <person name="Zhang G."/>
            <person name="Fang X."/>
            <person name="Guo X."/>
            <person name="Li L."/>
            <person name="Luo R."/>
            <person name="Xu F."/>
            <person name="Yang P."/>
            <person name="Zhang L."/>
            <person name="Wang X."/>
            <person name="Qi H."/>
            <person name="Xiong Z."/>
            <person name="Que H."/>
            <person name="Xie Y."/>
            <person name="Holland P.W."/>
            <person name="Paps J."/>
            <person name="Zhu Y."/>
            <person name="Wu F."/>
            <person name="Chen Y."/>
            <person name="Wang J."/>
            <person name="Peng C."/>
            <person name="Meng J."/>
            <person name="Yang L."/>
            <person name="Liu J."/>
            <person name="Wen B."/>
            <person name="Zhang N."/>
            <person name="Huang Z."/>
            <person name="Zhu Q."/>
            <person name="Feng Y."/>
            <person name="Mount A."/>
            <person name="Hedgecock D."/>
            <person name="Xu Z."/>
            <person name="Liu Y."/>
            <person name="Domazet-Loso T."/>
            <person name="Du Y."/>
            <person name="Sun X."/>
            <person name="Zhang S."/>
            <person name="Liu B."/>
            <person name="Cheng P."/>
            <person name="Jiang X."/>
            <person name="Li J."/>
            <person name="Fan D."/>
            <person name="Wang W."/>
            <person name="Fu W."/>
            <person name="Wang T."/>
            <person name="Wang B."/>
            <person name="Zhang J."/>
            <person name="Peng Z."/>
            <person name="Li Y."/>
            <person name="Li N."/>
            <person name="Wang J."/>
            <person name="Chen M."/>
            <person name="He Y."/>
            <person name="Tan F."/>
            <person name="Song X."/>
            <person name="Zheng Q."/>
            <person name="Huang R."/>
            <person name="Yang H."/>
            <person name="Du X."/>
            <person name="Chen L."/>
            <person name="Yang M."/>
            <person name="Gaffney P.M."/>
            <person name="Wang S."/>
            <person name="Luo L."/>
            <person name="She Z."/>
            <person name="Ming Y."/>
            <person name="Huang W."/>
            <person name="Zhang S."/>
            <person name="Huang B."/>
            <person name="Zhang Y."/>
            <person name="Qu T."/>
            <person name="Ni P."/>
            <person name="Miao G."/>
            <person name="Wang J."/>
            <person name="Wang Q."/>
            <person name="Steinberg C.E."/>
            <person name="Wang H."/>
            <person name="Li N."/>
            <person name="Qian L."/>
            <person name="Zhang G."/>
            <person name="Li Y."/>
            <person name="Yang H."/>
            <person name="Liu X."/>
            <person name="Wang J."/>
            <person name="Yin Y."/>
            <person name="Wang J."/>
        </authorList>
    </citation>
    <scope>NUCLEOTIDE SEQUENCE [LARGE SCALE GENOMIC DNA]</scope>
    <source>
        <strain evidence="3">05x7-T-G4-1.051#20</strain>
    </source>
</reference>
<feature type="compositionally biased region" description="Basic and acidic residues" evidence="1">
    <location>
        <begin position="113"/>
        <end position="132"/>
    </location>
</feature>
<feature type="transmembrane region" description="Helical" evidence="2">
    <location>
        <begin position="48"/>
        <end position="69"/>
    </location>
</feature>
<dbReference type="AlphaFoldDB" id="K1R4I5"/>
<dbReference type="HOGENOM" id="CLU_1637079_0_0_1"/>
<sequence>MKYMNYYALSATDGSLMYASDQETESVSESKQINLDTKRSPDVAVTPVLISTVVVLIVVLAAIFSRYIWRKYVARRENGENRGGNSVKDFEEFLNRKSCHSNETNENLYDELDEKKMDAAKEKNEKGPKNVDKTLQNDYIDSLALKKRQSDRESKHFYDPLK</sequence>
<keyword evidence="2" id="KW-1133">Transmembrane helix</keyword>